<comment type="subcellular location">
    <subcellularLocation>
        <location evidence="1">Membrane</location>
        <topology evidence="1">Single-pass type II membrane protein</topology>
    </subcellularLocation>
</comment>
<keyword evidence="4" id="KW-0328">Glycosyltransferase</keyword>
<evidence type="ECO:0000256" key="8">
    <source>
        <dbReference type="ARBA" id="ARBA00022989"/>
    </source>
</evidence>
<evidence type="ECO:0000256" key="3">
    <source>
        <dbReference type="ARBA" id="ARBA00007737"/>
    </source>
</evidence>
<organism evidence="15 16">
    <name type="scientific">Musa troglodytarum</name>
    <name type="common">fe'i banana</name>
    <dbReference type="NCBI Taxonomy" id="320322"/>
    <lineage>
        <taxon>Eukaryota</taxon>
        <taxon>Viridiplantae</taxon>
        <taxon>Streptophyta</taxon>
        <taxon>Embryophyta</taxon>
        <taxon>Tracheophyta</taxon>
        <taxon>Spermatophyta</taxon>
        <taxon>Magnoliopsida</taxon>
        <taxon>Liliopsida</taxon>
        <taxon>Zingiberales</taxon>
        <taxon>Musaceae</taxon>
        <taxon>Musa</taxon>
    </lineage>
</organism>
<dbReference type="OrthoDB" id="1874781at2759"/>
<gene>
    <name evidence="15" type="ORF">MUK42_15473</name>
</gene>
<dbReference type="GO" id="GO:0005506">
    <property type="term" value="F:iron ion binding"/>
    <property type="evidence" value="ECO:0007669"/>
    <property type="project" value="InterPro"/>
</dbReference>
<keyword evidence="8 14" id="KW-1133">Transmembrane helix</keyword>
<evidence type="ECO:0000256" key="12">
    <source>
        <dbReference type="ARBA" id="ARBA00023277"/>
    </source>
</evidence>
<dbReference type="GO" id="GO:0006004">
    <property type="term" value="P:fucose metabolic process"/>
    <property type="evidence" value="ECO:0007669"/>
    <property type="project" value="UniProtKB-KW"/>
</dbReference>
<evidence type="ECO:0000256" key="4">
    <source>
        <dbReference type="ARBA" id="ARBA00022676"/>
    </source>
</evidence>
<dbReference type="EMBL" id="CP097510">
    <property type="protein sequence ID" value="URE37590.1"/>
    <property type="molecule type" value="Genomic_DNA"/>
</dbReference>
<keyword evidence="6 14" id="KW-0812">Transmembrane</keyword>
<dbReference type="AlphaFoldDB" id="A0A9E7HPL3"/>
<keyword evidence="11" id="KW-0294">Fucose metabolism</keyword>
<evidence type="ECO:0000256" key="14">
    <source>
        <dbReference type="SAM" id="Phobius"/>
    </source>
</evidence>
<dbReference type="GO" id="GO:0020037">
    <property type="term" value="F:heme binding"/>
    <property type="evidence" value="ECO:0007669"/>
    <property type="project" value="InterPro"/>
</dbReference>
<dbReference type="CDD" id="cd11299">
    <property type="entry name" value="O-FucT_plant"/>
    <property type="match status" value="1"/>
</dbReference>
<keyword evidence="5" id="KW-0808">Transferase</keyword>
<sequence>MGGVSAHSEAGGAPSGRAAMPQRARLQVWFVTVCGCILIWTCLVQLLVPGRLWPHAWGWNTARLFLGITEAGSRSAHPPLAPPPPLPPLRNYTSNGYLKVSCNGGLNQMRAAICDMVTVARLLNLTLVIPELDKQSFWADPSDFDDLFDVKHFIDSLKDEVHITKRLPKKISGKASSNLLRMRPVSWSDEKYYLQQILPLFNKSNVIHFNKTDARLANNLPIDLQKLRCHVNYHALKFTPQLEALGNRLVQILQKRGFFIALHLRYEMDVLAFSGCTHGCSKEEAEELKSLRYAFPWWREKEIDSVAKRLQGFCPLTPEETTLVLKALGFDKDTQIYIASGEIYGGEKRLSTLRAAFPKLVRKEMLLDPEDLRQFQNHSSQMAALDYMVSLASDVSIPTYDGNMAKVIEGHRRYLGFRKTISLDRRKLVELLDLHNNKTLSWDDFTSSVRQVLEKSIGQPTCRRVVAGKPKEEDYFYSNPQECLTNANECPLPDKWKQRHQRCPKTWPVIESTIEQLRNYDRMHDWLAGYLSESKTVTVSLPFKSYTYIADPASVEHVLKTNFANYPKGEAYRCYMDVLLGDGIFNADGELWRAQRKTASLEFASKNLRDFSTRVFREHAVKLSRILCQVPVDRDVDMQDLFMRMTLDSIGKVGFGVEIGTLAPDLPENAFAQAFDEANIIVTNRFVDPFWRIKRLLRVQGEARLQRSIKVLDEFTYDIIRRRKAKIKLARAKRNGDEMKHDLLSRFIELGEGEGSIFSDDKSLRDVVLNFVIAGRDTTAATLSWFIYMMMTHPGVAEKLHDELKAFEEERAKEEGVALLAEAFDDRMTQFAGFLSYDSMGRLAYLHACISETLRLYPAVPQDPKGILKDDVLPDGTKVKAGDMVTYVPYVMGRMEYNWGPDAALYKPERWFKDGILQTVSPFKFTAFQVHPPWKSKAQFSLYFTATTVKLRSVKFELQLYLMIMEVKQEYCLSLLLLQQ</sequence>
<dbReference type="PRINTS" id="PR00385">
    <property type="entry name" value="P450"/>
</dbReference>
<dbReference type="PRINTS" id="PR00463">
    <property type="entry name" value="EP450I"/>
</dbReference>
<keyword evidence="12" id="KW-0119">Carbohydrate metabolism</keyword>
<evidence type="ECO:0000256" key="2">
    <source>
        <dbReference type="ARBA" id="ARBA00004881"/>
    </source>
</evidence>
<dbReference type="PANTHER" id="PTHR31741">
    <property type="entry name" value="OS02G0726500 PROTEIN-RELATED"/>
    <property type="match status" value="1"/>
</dbReference>
<comment type="similarity">
    <text evidence="3">Belongs to the glycosyltransferase GT106 family.</text>
</comment>
<keyword evidence="9 14" id="KW-0472">Membrane</keyword>
<comment type="pathway">
    <text evidence="2">Glycan metabolism.</text>
</comment>
<dbReference type="Proteomes" id="UP001055439">
    <property type="component" value="Chromosome 8"/>
</dbReference>
<dbReference type="GO" id="GO:0016705">
    <property type="term" value="F:oxidoreductase activity, acting on paired donors, with incorporation or reduction of molecular oxygen"/>
    <property type="evidence" value="ECO:0007669"/>
    <property type="project" value="InterPro"/>
</dbReference>
<dbReference type="SUPFAM" id="SSF48264">
    <property type="entry name" value="Cytochrome P450"/>
    <property type="match status" value="1"/>
</dbReference>
<evidence type="ECO:0000256" key="1">
    <source>
        <dbReference type="ARBA" id="ARBA00004606"/>
    </source>
</evidence>
<dbReference type="GO" id="GO:0004497">
    <property type="term" value="F:monooxygenase activity"/>
    <property type="evidence" value="ECO:0007669"/>
    <property type="project" value="InterPro"/>
</dbReference>
<evidence type="ECO:0000256" key="11">
    <source>
        <dbReference type="ARBA" id="ARBA00023253"/>
    </source>
</evidence>
<dbReference type="InterPro" id="IPR024709">
    <property type="entry name" value="FucosylTrfase_pln"/>
</dbReference>
<evidence type="ECO:0000313" key="16">
    <source>
        <dbReference type="Proteomes" id="UP001055439"/>
    </source>
</evidence>
<accession>A0A9E7HPL3</accession>
<evidence type="ECO:0000256" key="6">
    <source>
        <dbReference type="ARBA" id="ARBA00022692"/>
    </source>
</evidence>
<dbReference type="GO" id="GO:0016020">
    <property type="term" value="C:membrane"/>
    <property type="evidence" value="ECO:0007669"/>
    <property type="project" value="UniProtKB-SubCell"/>
</dbReference>
<dbReference type="InterPro" id="IPR002401">
    <property type="entry name" value="Cyt_P450_E_grp-I"/>
</dbReference>
<dbReference type="GO" id="GO:0016757">
    <property type="term" value="F:glycosyltransferase activity"/>
    <property type="evidence" value="ECO:0007669"/>
    <property type="project" value="UniProtKB-KW"/>
</dbReference>
<proteinExistence type="inferred from homology"/>
<keyword evidence="7" id="KW-0735">Signal-anchor</keyword>
<reference evidence="15" key="1">
    <citation type="submission" date="2022-05" db="EMBL/GenBank/DDBJ databases">
        <title>The Musa troglodytarum L. genome provides insights into the mechanism of non-climacteric behaviour and enrichment of carotenoids.</title>
        <authorList>
            <person name="Wang J."/>
        </authorList>
    </citation>
    <scope>NUCLEOTIDE SEQUENCE</scope>
    <source>
        <tissue evidence="15">Leaf</tissue>
    </source>
</reference>
<evidence type="ECO:0000256" key="7">
    <source>
        <dbReference type="ARBA" id="ARBA00022968"/>
    </source>
</evidence>
<keyword evidence="10" id="KW-0325">Glycoprotein</keyword>
<evidence type="ECO:0000256" key="10">
    <source>
        <dbReference type="ARBA" id="ARBA00023180"/>
    </source>
</evidence>
<dbReference type="Gene3D" id="1.10.630.10">
    <property type="entry name" value="Cytochrome P450"/>
    <property type="match status" value="1"/>
</dbReference>
<protein>
    <recommendedName>
        <fullName evidence="13">O-fucosyltransferase family protein</fullName>
    </recommendedName>
</protein>
<evidence type="ECO:0000256" key="13">
    <source>
        <dbReference type="ARBA" id="ARBA00030350"/>
    </source>
</evidence>
<evidence type="ECO:0000313" key="15">
    <source>
        <dbReference type="EMBL" id="URE37590.1"/>
    </source>
</evidence>
<dbReference type="GO" id="GO:0009507">
    <property type="term" value="C:chloroplast"/>
    <property type="evidence" value="ECO:0007669"/>
    <property type="project" value="TreeGrafter"/>
</dbReference>
<keyword evidence="16" id="KW-1185">Reference proteome</keyword>
<dbReference type="InterPro" id="IPR036396">
    <property type="entry name" value="Cyt_P450_sf"/>
</dbReference>
<evidence type="ECO:0000256" key="5">
    <source>
        <dbReference type="ARBA" id="ARBA00022679"/>
    </source>
</evidence>
<dbReference type="InterPro" id="IPR019378">
    <property type="entry name" value="GDP-Fuc_O-FucTrfase"/>
</dbReference>
<dbReference type="Pfam" id="PF10250">
    <property type="entry name" value="O-FucT"/>
    <property type="match status" value="1"/>
</dbReference>
<name>A0A9E7HPL3_9LILI</name>
<dbReference type="InterPro" id="IPR001128">
    <property type="entry name" value="Cyt_P450"/>
</dbReference>
<dbReference type="PANTHER" id="PTHR31741:SF51">
    <property type="entry name" value="RHAMNOGALACTURONAN I RHAMNOSYLTRANSFERASE 1"/>
    <property type="match status" value="1"/>
</dbReference>
<dbReference type="Pfam" id="PF00067">
    <property type="entry name" value="p450"/>
    <property type="match status" value="1"/>
</dbReference>
<feature type="transmembrane region" description="Helical" evidence="14">
    <location>
        <begin position="26"/>
        <end position="48"/>
    </location>
</feature>
<evidence type="ECO:0000256" key="9">
    <source>
        <dbReference type="ARBA" id="ARBA00023136"/>
    </source>
</evidence>
<dbReference type="CDD" id="cd11064">
    <property type="entry name" value="CYP86A"/>
    <property type="match status" value="1"/>
</dbReference>